<accession>A0A5N4C181</accession>
<comment type="caution">
    <text evidence="2">The sequence shown here is derived from an EMBL/GenBank/DDBJ whole genome shotgun (WGS) entry which is preliminary data.</text>
</comment>
<keyword evidence="3" id="KW-1185">Reference proteome</keyword>
<dbReference type="EMBL" id="JWIN03000037">
    <property type="protein sequence ID" value="KAB1252618.1"/>
    <property type="molecule type" value="Genomic_DNA"/>
</dbReference>
<feature type="region of interest" description="Disordered" evidence="1">
    <location>
        <begin position="142"/>
        <end position="162"/>
    </location>
</feature>
<evidence type="ECO:0000256" key="1">
    <source>
        <dbReference type="SAM" id="MobiDB-lite"/>
    </source>
</evidence>
<reference evidence="2 3" key="1">
    <citation type="journal article" date="2019" name="Mol. Ecol. Resour.">
        <title>Improving Illumina assemblies with Hi-C and long reads: an example with the North African dromedary.</title>
        <authorList>
            <person name="Elbers J.P."/>
            <person name="Rogers M.F."/>
            <person name="Perelman P.L."/>
            <person name="Proskuryakova A.A."/>
            <person name="Serdyukova N.A."/>
            <person name="Johnson W.E."/>
            <person name="Horin P."/>
            <person name="Corander J."/>
            <person name="Murphy D."/>
            <person name="Burger P.A."/>
        </authorList>
    </citation>
    <scope>NUCLEOTIDE SEQUENCE [LARGE SCALE GENOMIC DNA]</scope>
    <source>
        <strain evidence="2">Drom800</strain>
        <tissue evidence="2">Blood</tissue>
    </source>
</reference>
<gene>
    <name evidence="2" type="ORF">Cadr_000002723</name>
</gene>
<protein>
    <submittedName>
        <fullName evidence="2">Uncharacterized protein</fullName>
    </submittedName>
</protein>
<organism evidence="2 3">
    <name type="scientific">Camelus dromedarius</name>
    <name type="common">Dromedary</name>
    <name type="synonym">Arabian camel</name>
    <dbReference type="NCBI Taxonomy" id="9838"/>
    <lineage>
        <taxon>Eukaryota</taxon>
        <taxon>Metazoa</taxon>
        <taxon>Chordata</taxon>
        <taxon>Craniata</taxon>
        <taxon>Vertebrata</taxon>
        <taxon>Euteleostomi</taxon>
        <taxon>Mammalia</taxon>
        <taxon>Eutheria</taxon>
        <taxon>Laurasiatheria</taxon>
        <taxon>Artiodactyla</taxon>
        <taxon>Tylopoda</taxon>
        <taxon>Camelidae</taxon>
        <taxon>Camelus</taxon>
    </lineage>
</organism>
<evidence type="ECO:0000313" key="2">
    <source>
        <dbReference type="EMBL" id="KAB1252618.1"/>
    </source>
</evidence>
<dbReference type="AlphaFoldDB" id="A0A5N4C181"/>
<proteinExistence type="predicted"/>
<dbReference type="Proteomes" id="UP000299084">
    <property type="component" value="Unassembled WGS sequence"/>
</dbReference>
<sequence length="162" mass="18222">MPSMLLEKKEWFLAAGLMGLGKKNVWLNRQLVEMLKELRLEGHSPPFNLDQGNVSSLVSQKLKKLGVENYGPKCRKAKESLSSTASHFSYRQRKFSKIPVVEPTGIPGPLRLTSTYFPGSHSANNLEVTRTISEIPQLMPAHPEITKKTPGSSLKKWKKRPQ</sequence>
<evidence type="ECO:0000313" key="3">
    <source>
        <dbReference type="Proteomes" id="UP000299084"/>
    </source>
</evidence>
<name>A0A5N4C181_CAMDR</name>